<dbReference type="PANTHER" id="PTHR44591:SF3">
    <property type="entry name" value="RESPONSE REGULATORY DOMAIN-CONTAINING PROTEIN"/>
    <property type="match status" value="1"/>
</dbReference>
<dbReference type="AlphaFoldDB" id="A0A1Y4DD50"/>
<name>A0A1Y4DD50_9BACT</name>
<evidence type="ECO:0000259" key="3">
    <source>
        <dbReference type="PROSITE" id="PS50110"/>
    </source>
</evidence>
<feature type="domain" description="Response regulatory" evidence="3">
    <location>
        <begin position="3"/>
        <end position="119"/>
    </location>
</feature>
<feature type="modified residue" description="4-aspartylphosphate" evidence="2">
    <location>
        <position position="52"/>
    </location>
</feature>
<dbReference type="GO" id="GO:0000160">
    <property type="term" value="P:phosphorelay signal transduction system"/>
    <property type="evidence" value="ECO:0007669"/>
    <property type="project" value="InterPro"/>
</dbReference>
<evidence type="ECO:0000313" key="5">
    <source>
        <dbReference type="Proteomes" id="UP000196368"/>
    </source>
</evidence>
<dbReference type="SMART" id="SM00448">
    <property type="entry name" value="REC"/>
    <property type="match status" value="1"/>
</dbReference>
<keyword evidence="1 2" id="KW-0597">Phosphoprotein</keyword>
<dbReference type="PROSITE" id="PS50110">
    <property type="entry name" value="RESPONSE_REGULATORY"/>
    <property type="match status" value="1"/>
</dbReference>
<dbReference type="Pfam" id="PF00072">
    <property type="entry name" value="Response_reg"/>
    <property type="match status" value="1"/>
</dbReference>
<dbReference type="InterPro" id="IPR050595">
    <property type="entry name" value="Bact_response_regulator"/>
</dbReference>
<proteinExistence type="predicted"/>
<dbReference type="EMBL" id="NFJD01000002">
    <property type="protein sequence ID" value="OUO57007.1"/>
    <property type="molecule type" value="Genomic_DNA"/>
</dbReference>
<dbReference type="InterPro" id="IPR011006">
    <property type="entry name" value="CheY-like_superfamily"/>
</dbReference>
<dbReference type="RefSeq" id="WP_087288160.1">
    <property type="nucleotide sequence ID" value="NZ_NFJD01000002.1"/>
</dbReference>
<accession>A0A1Y4DD50</accession>
<protein>
    <recommendedName>
        <fullName evidence="3">Response regulatory domain-containing protein</fullName>
    </recommendedName>
</protein>
<dbReference type="SUPFAM" id="SSF52172">
    <property type="entry name" value="CheY-like"/>
    <property type="match status" value="1"/>
</dbReference>
<keyword evidence="5" id="KW-1185">Reference proteome</keyword>
<evidence type="ECO:0000256" key="1">
    <source>
        <dbReference type="ARBA" id="ARBA00022553"/>
    </source>
</evidence>
<dbReference type="Gene3D" id="3.40.50.2300">
    <property type="match status" value="1"/>
</dbReference>
<gene>
    <name evidence="4" type="ORF">B5F75_03940</name>
</gene>
<evidence type="ECO:0000313" key="4">
    <source>
        <dbReference type="EMBL" id="OUO57007.1"/>
    </source>
</evidence>
<reference evidence="5" key="1">
    <citation type="submission" date="2017-04" db="EMBL/GenBank/DDBJ databases">
        <title>Function of individual gut microbiota members based on whole genome sequencing of pure cultures obtained from chicken caecum.</title>
        <authorList>
            <person name="Medvecky M."/>
            <person name="Cejkova D."/>
            <person name="Polansky O."/>
            <person name="Karasova D."/>
            <person name="Kubasova T."/>
            <person name="Cizek A."/>
            <person name="Rychlik I."/>
        </authorList>
    </citation>
    <scope>NUCLEOTIDE SEQUENCE [LARGE SCALE GENOMIC DNA]</scope>
    <source>
        <strain evidence="5">An273</strain>
    </source>
</reference>
<dbReference type="InterPro" id="IPR001789">
    <property type="entry name" value="Sig_transdc_resp-reg_receiver"/>
</dbReference>
<dbReference type="PANTHER" id="PTHR44591">
    <property type="entry name" value="STRESS RESPONSE REGULATOR PROTEIN 1"/>
    <property type="match status" value="1"/>
</dbReference>
<evidence type="ECO:0000256" key="2">
    <source>
        <dbReference type="PROSITE-ProRule" id="PRU00169"/>
    </source>
</evidence>
<dbReference type="OrthoDB" id="9802491at2"/>
<dbReference type="Proteomes" id="UP000196368">
    <property type="component" value="Unassembled WGS sequence"/>
</dbReference>
<sequence length="121" mass="13253">MKKVVLIEDSKVLAHALIGALKVEGIEAHWAENGVSGVQLAKQLKPDLVLLDLMLPKLSGFDVCKLLKTDDGTWRIPVVIMSTLSDPQSRDRATDAGADYFIPKPYDLASTLAEIKKILKI</sequence>
<comment type="caution">
    <text evidence="4">The sequence shown here is derived from an EMBL/GenBank/DDBJ whole genome shotgun (WGS) entry which is preliminary data.</text>
</comment>
<organism evidence="4 5">
    <name type="scientific">Candidatus Avelusimicrobium gallicola</name>
    <dbReference type="NCBI Taxonomy" id="2562704"/>
    <lineage>
        <taxon>Bacteria</taxon>
        <taxon>Pseudomonadati</taxon>
        <taxon>Elusimicrobiota</taxon>
        <taxon>Elusimicrobia</taxon>
        <taxon>Elusimicrobiales</taxon>
        <taxon>Elusimicrobiaceae</taxon>
        <taxon>Candidatus Avelusimicrobium</taxon>
    </lineage>
</organism>